<dbReference type="AlphaFoldDB" id="A0A146JYH0"/>
<organism evidence="2">
    <name type="scientific">Trepomonas sp. PC1</name>
    <dbReference type="NCBI Taxonomy" id="1076344"/>
    <lineage>
        <taxon>Eukaryota</taxon>
        <taxon>Metamonada</taxon>
        <taxon>Diplomonadida</taxon>
        <taxon>Hexamitidae</taxon>
        <taxon>Hexamitinae</taxon>
        <taxon>Trepomonas</taxon>
    </lineage>
</organism>
<sequence length="485" mass="55758">LFSNYSQVPGKTLHYYPSHVLASDENNEVEEVKLVIRGQPTRNLSETSTVTTTVLIKDRLYVANKDKVYEVCGNELHFVTQLNTKNTIQIANYQDQLLVTDSAHLYILDNGALRRQNFSYDGEQIRFQQIWLHSFNNTQQIHTLALVQENGRQLLFRLDEECELLYSGRMRSKIFETGLLVCQLNDADTLVVDLTQSILKPVVKLSQQVLKTVDTKYGTQYMKNEMEKLAEPDFFARQKRIFQELRQNAKKFALRSDKAPFSIFQIKKAPLIKRMQKQFNEEFKKSAGTLFDSFGEAAQPRQRAPFQPPQQQRNVPVPFLNLQPQRQRDELEINLPPRIQVPQVEFGIPAPPVRVPPPPTFRFGPPPPPGFGQQRAPIPPPPIRQLERQNSFGPPQPPQLQINVPPHIQPNQARRRSGQGVDIAAPAVAPQQIQRRNSFGPLQQQANEAPRSPIESPRVRRNPDFFDDDETDYPDEYDDFIDDYS</sequence>
<name>A0A146JYH0_9EUKA</name>
<feature type="region of interest" description="Disordered" evidence="1">
    <location>
        <begin position="349"/>
        <end position="485"/>
    </location>
</feature>
<dbReference type="EMBL" id="GDID01006854">
    <property type="protein sequence ID" value="JAP89752.1"/>
    <property type="molecule type" value="Transcribed_RNA"/>
</dbReference>
<feature type="compositionally biased region" description="Low complexity" evidence="1">
    <location>
        <begin position="423"/>
        <end position="434"/>
    </location>
</feature>
<feature type="compositionally biased region" description="Pro residues" evidence="1">
    <location>
        <begin position="349"/>
        <end position="370"/>
    </location>
</feature>
<proteinExistence type="predicted"/>
<reference evidence="2" key="1">
    <citation type="submission" date="2015-07" db="EMBL/GenBank/DDBJ databases">
        <title>Adaptation to a free-living lifestyle via gene acquisitions in the diplomonad Trepomonas sp. PC1.</title>
        <authorList>
            <person name="Xu F."/>
            <person name="Jerlstrom-Hultqvist J."/>
            <person name="Kolisko M."/>
            <person name="Simpson A.G.B."/>
            <person name="Roger A.J."/>
            <person name="Svard S.G."/>
            <person name="Andersson J.O."/>
        </authorList>
    </citation>
    <scope>NUCLEOTIDE SEQUENCE</scope>
    <source>
        <strain evidence="2">PC1</strain>
    </source>
</reference>
<evidence type="ECO:0000313" key="2">
    <source>
        <dbReference type="EMBL" id="JAP89752.1"/>
    </source>
</evidence>
<protein>
    <submittedName>
        <fullName evidence="2">Uncharacterized protein</fullName>
    </submittedName>
</protein>
<gene>
    <name evidence="2" type="ORF">TPC1_30753</name>
</gene>
<evidence type="ECO:0000256" key="1">
    <source>
        <dbReference type="SAM" id="MobiDB-lite"/>
    </source>
</evidence>
<accession>A0A146JYH0</accession>
<feature type="compositionally biased region" description="Polar residues" evidence="1">
    <location>
        <begin position="435"/>
        <end position="447"/>
    </location>
</feature>
<feature type="non-terminal residue" evidence="2">
    <location>
        <position position="1"/>
    </location>
</feature>
<feature type="compositionally biased region" description="Acidic residues" evidence="1">
    <location>
        <begin position="465"/>
        <end position="485"/>
    </location>
</feature>